<evidence type="ECO:0000259" key="1">
    <source>
        <dbReference type="Pfam" id="PF01968"/>
    </source>
</evidence>
<reference evidence="3" key="1">
    <citation type="journal article" date="2014" name="Int. J. Syst. Evol. Microbiol.">
        <title>Complete genome sequence of Corynebacterium casei LMG S-19264T (=DSM 44701T), isolated from a smear-ripened cheese.</title>
        <authorList>
            <consortium name="US DOE Joint Genome Institute (JGI-PGF)"/>
            <person name="Walter F."/>
            <person name="Albersmeier A."/>
            <person name="Kalinowski J."/>
            <person name="Ruckert C."/>
        </authorList>
    </citation>
    <scope>NUCLEOTIDE SEQUENCE</scope>
    <source>
        <strain evidence="3">JCM 3276</strain>
    </source>
</reference>
<accession>A0A918LC23</accession>
<dbReference type="InterPro" id="IPR043129">
    <property type="entry name" value="ATPase_NBD"/>
</dbReference>
<name>A0A918LC23_9PSEU</name>
<dbReference type="InterPro" id="IPR045079">
    <property type="entry name" value="Oxoprolinase-like"/>
</dbReference>
<dbReference type="SUPFAM" id="SSF53067">
    <property type="entry name" value="Actin-like ATPase domain"/>
    <property type="match status" value="2"/>
</dbReference>
<keyword evidence="4" id="KW-1185">Reference proteome</keyword>
<dbReference type="RefSeq" id="WP_189210461.1">
    <property type="nucleotide sequence ID" value="NZ_BMRB01000002.1"/>
</dbReference>
<evidence type="ECO:0000313" key="4">
    <source>
        <dbReference type="Proteomes" id="UP000660680"/>
    </source>
</evidence>
<dbReference type="PANTHER" id="PTHR11365:SF10">
    <property type="entry name" value="HYDANTOINASE_OXOPROLINASE"/>
    <property type="match status" value="1"/>
</dbReference>
<feature type="domain" description="Hydantoinase A/oxoprolinase" evidence="1">
    <location>
        <begin position="191"/>
        <end position="389"/>
    </location>
</feature>
<dbReference type="EMBL" id="BMRB01000002">
    <property type="protein sequence ID" value="GGS29591.1"/>
    <property type="molecule type" value="Genomic_DNA"/>
</dbReference>
<dbReference type="PANTHER" id="PTHR11365">
    <property type="entry name" value="5-OXOPROLINASE RELATED"/>
    <property type="match status" value="1"/>
</dbReference>
<dbReference type="InterPro" id="IPR008040">
    <property type="entry name" value="Hydant_A_N"/>
</dbReference>
<reference evidence="3" key="2">
    <citation type="submission" date="2020-09" db="EMBL/GenBank/DDBJ databases">
        <authorList>
            <person name="Sun Q."/>
            <person name="Ohkuma M."/>
        </authorList>
    </citation>
    <scope>NUCLEOTIDE SEQUENCE</scope>
    <source>
        <strain evidence="3">JCM 3276</strain>
    </source>
</reference>
<sequence length="517" mass="53369">MHIGIDVGGTNTDAVLMAGDRVLATIKTATTQDVTTGIRDALDGLAEAHPFAPGDIDVVAIGTTHFTNAVIQASGLAATAVVRLGLPAAAGIPPLTGWPARLRSAIGEHVHLCHGGHEFDGREISPLDPDELKRVAEDIVACGVDSVAITSIFSPVNQEMELAAAEILRAQVPWLRISLSHEVGRVGLLERENATIVNASLLPVADRITGAFHAALVKVGIEAPLYLSQNDGTLMDAEYVRRYPVATFAAGPTNSMRGAALLSGLSDCVVVDIGGTTTDVGAVVGGFPRPATTEVDIGGVRTNFRMPDVVSIGIGGGSRVVLGEESVVGPESVGLRLHTEGLVFGGSTLTATDVAVAGGLADIGDPTLVAHLDRARVRRCLDAIARRVGVLADTMRTSAEPIPMVLVGGGSVLLPDSVPGFDKVVRPENYAVANAIGAAIAQVGGEVDRVFSAADGSRGDILDKAKDEALRKAVLAGADEDTVRVVEVEELPMAYLPGDAVRVRVKAVGDLVLGGTR</sequence>
<evidence type="ECO:0000259" key="2">
    <source>
        <dbReference type="Pfam" id="PF05378"/>
    </source>
</evidence>
<dbReference type="GO" id="GO:0016787">
    <property type="term" value="F:hydrolase activity"/>
    <property type="evidence" value="ECO:0007669"/>
    <property type="project" value="InterPro"/>
</dbReference>
<evidence type="ECO:0000313" key="3">
    <source>
        <dbReference type="EMBL" id="GGS29591.1"/>
    </source>
</evidence>
<gene>
    <name evidence="3" type="ORF">GCM10010171_23630</name>
</gene>
<feature type="domain" description="Hydantoinase/oxoprolinase N-terminal" evidence="2">
    <location>
        <begin position="2"/>
        <end position="170"/>
    </location>
</feature>
<dbReference type="Pfam" id="PF01968">
    <property type="entry name" value="Hydantoinase_A"/>
    <property type="match status" value="1"/>
</dbReference>
<proteinExistence type="predicted"/>
<dbReference type="AlphaFoldDB" id="A0A918LC23"/>
<comment type="caution">
    <text evidence="3">The sequence shown here is derived from an EMBL/GenBank/DDBJ whole genome shotgun (WGS) entry which is preliminary data.</text>
</comment>
<dbReference type="Pfam" id="PF05378">
    <property type="entry name" value="Hydant_A_N"/>
    <property type="match status" value="1"/>
</dbReference>
<dbReference type="InterPro" id="IPR002821">
    <property type="entry name" value="Hydantoinase_A"/>
</dbReference>
<dbReference type="Proteomes" id="UP000660680">
    <property type="component" value="Unassembled WGS sequence"/>
</dbReference>
<organism evidence="3 4">
    <name type="scientific">Actinokineospora fastidiosa</name>
    <dbReference type="NCBI Taxonomy" id="1816"/>
    <lineage>
        <taxon>Bacteria</taxon>
        <taxon>Bacillati</taxon>
        <taxon>Actinomycetota</taxon>
        <taxon>Actinomycetes</taxon>
        <taxon>Pseudonocardiales</taxon>
        <taxon>Pseudonocardiaceae</taxon>
        <taxon>Actinokineospora</taxon>
    </lineage>
</organism>
<protein>
    <submittedName>
        <fullName evidence="3">Hydantoinase</fullName>
    </submittedName>
</protein>